<evidence type="ECO:0000313" key="4">
    <source>
        <dbReference type="EMBL" id="QNO42439.1"/>
    </source>
</evidence>
<dbReference type="EMBL" id="MT631147">
    <property type="protein sequence ID" value="QNO45747.1"/>
    <property type="molecule type" value="Genomic_DNA"/>
</dbReference>
<name>A0A7G9Y0M1_9EURY</name>
<reference evidence="1" key="1">
    <citation type="submission" date="2020-06" db="EMBL/GenBank/DDBJ databases">
        <title>Unique genomic features of the anaerobic methanotrophic archaea.</title>
        <authorList>
            <person name="Chadwick G.L."/>
            <person name="Skennerton C.T."/>
            <person name="Laso-Perez R."/>
            <person name="Leu A.O."/>
            <person name="Speth D.R."/>
            <person name="Yu H."/>
            <person name="Morgan-Lang C."/>
            <person name="Hatzenpichler R."/>
            <person name="Goudeau D."/>
            <person name="Malmstrom R."/>
            <person name="Brazelton W.J."/>
            <person name="Woyke T."/>
            <person name="Hallam S.J."/>
            <person name="Tyson G.W."/>
            <person name="Wegener G."/>
            <person name="Boetius A."/>
            <person name="Orphan V."/>
        </authorList>
    </citation>
    <scope>NUCLEOTIDE SEQUENCE</scope>
</reference>
<dbReference type="AlphaFoldDB" id="A0A7G9Y0M1"/>
<evidence type="ECO:0000313" key="9">
    <source>
        <dbReference type="EMBL" id="QNO45330.1"/>
    </source>
</evidence>
<dbReference type="EMBL" id="MT630779">
    <property type="protein sequence ID" value="QNO42889.1"/>
    <property type="molecule type" value="Genomic_DNA"/>
</dbReference>
<dbReference type="EMBL" id="MT630809">
    <property type="protein sequence ID" value="QNO43330.1"/>
    <property type="molecule type" value="Genomic_DNA"/>
</dbReference>
<gene>
    <name evidence="7" type="ORF">ABGNOHFO_00041</name>
    <name evidence="4" type="ORF">ADMFNEEM_00005</name>
    <name evidence="10" type="ORF">GCLFFNCO_00026</name>
    <name evidence="5" type="ORF">GKPKHNMI_00011</name>
    <name evidence="6" type="ORF">JGPBEILB_00005</name>
    <name evidence="9" type="ORF">MKNCOJCA_00004</name>
    <name evidence="1" type="ORF">MPGNBCFJ_00019</name>
    <name evidence="2" type="ORF">NIICAKKE_00019</name>
    <name evidence="3" type="ORF">OEDCDHIP_00001</name>
    <name evidence="8" type="ORF">OFNMPKFA_00019</name>
</gene>
<dbReference type="EMBL" id="MT630785">
    <property type="protein sequence ID" value="QNO43022.1"/>
    <property type="molecule type" value="Genomic_DNA"/>
</dbReference>
<organism evidence="1">
    <name type="scientific">Candidatus Methanogaster sp. ANME-2c ERB4</name>
    <dbReference type="NCBI Taxonomy" id="2759911"/>
    <lineage>
        <taxon>Archaea</taxon>
        <taxon>Methanobacteriati</taxon>
        <taxon>Methanobacteriota</taxon>
        <taxon>Stenosarchaea group</taxon>
        <taxon>Methanomicrobia</taxon>
        <taxon>Methanosarcinales</taxon>
        <taxon>ANME-2 cluster</taxon>
        <taxon>Candidatus Methanogasteraceae</taxon>
        <taxon>Candidatus Methanogaster</taxon>
    </lineage>
</organism>
<evidence type="ECO:0000313" key="7">
    <source>
        <dbReference type="EMBL" id="QNO43022.1"/>
    </source>
</evidence>
<evidence type="ECO:0000313" key="5">
    <source>
        <dbReference type="EMBL" id="QNO42689.1"/>
    </source>
</evidence>
<dbReference type="EMBL" id="MT630704">
    <property type="protein sequence ID" value="QNO42069.1"/>
    <property type="molecule type" value="Genomic_DNA"/>
</dbReference>
<evidence type="ECO:0000313" key="2">
    <source>
        <dbReference type="EMBL" id="QNO42069.1"/>
    </source>
</evidence>
<dbReference type="EMBL" id="MT630740">
    <property type="protein sequence ID" value="QNO42439.1"/>
    <property type="molecule type" value="Genomic_DNA"/>
</dbReference>
<evidence type="ECO:0000313" key="6">
    <source>
        <dbReference type="EMBL" id="QNO42889.1"/>
    </source>
</evidence>
<accession>A0A7G9Y0M1</accession>
<dbReference type="EMBL" id="MT630729">
    <property type="protein sequence ID" value="QNO42284.1"/>
    <property type="molecule type" value="Genomic_DNA"/>
</dbReference>
<dbReference type="EMBL" id="MT630650">
    <property type="protein sequence ID" value="QNO41555.1"/>
    <property type="molecule type" value="Genomic_DNA"/>
</dbReference>
<sequence length="101" mass="10719">MGTGVQNEPVGRIPFDYESITVADSAIGGTAATYLEATRAEMTLETAQIRFRVDGTNPTSSEGHLVEVSDVIILNSAAQIANFKAIRTGATSGVLKVTYFH</sequence>
<evidence type="ECO:0000313" key="3">
    <source>
        <dbReference type="EMBL" id="QNO42284.1"/>
    </source>
</evidence>
<evidence type="ECO:0000313" key="10">
    <source>
        <dbReference type="EMBL" id="QNO45747.1"/>
    </source>
</evidence>
<evidence type="ECO:0000313" key="1">
    <source>
        <dbReference type="EMBL" id="QNO41555.1"/>
    </source>
</evidence>
<protein>
    <submittedName>
        <fullName evidence="1">Uncharacterized protein</fullName>
    </submittedName>
</protein>
<dbReference type="EMBL" id="MT631098">
    <property type="protein sequence ID" value="QNO45330.1"/>
    <property type="molecule type" value="Genomic_DNA"/>
</dbReference>
<dbReference type="EMBL" id="MT630755">
    <property type="protein sequence ID" value="QNO42689.1"/>
    <property type="molecule type" value="Genomic_DNA"/>
</dbReference>
<evidence type="ECO:0000313" key="8">
    <source>
        <dbReference type="EMBL" id="QNO43330.1"/>
    </source>
</evidence>
<proteinExistence type="predicted"/>